<evidence type="ECO:0000313" key="4">
    <source>
        <dbReference type="Proteomes" id="UP000201838"/>
    </source>
</evidence>
<feature type="signal peptide" evidence="1">
    <location>
        <begin position="1"/>
        <end position="22"/>
    </location>
</feature>
<proteinExistence type="predicted"/>
<sequence>MTLLRHFIAFTLFVATTMGALAQDRTFDVRFPAGTTGTTIEGDVSGRDAVLYRVGAEAGQSMSVVLSSDNLATYFNVYAPGRSLGDEALAIGEMSDPINDWSGTLPTSGEYTIAVFLYRSAARRGETSKFRLDVSVVGSTGDEVRNDFADGLAGGPDFLEVAVTGGGTLNLRAGPSGGASIVTRLSNGQNVRNLGCRMAEGRRWCRVATLADPGYEGWAAGDFLVEGVAEVSSDAPGMSVGDGEERVQFAAGASGAELRGQLAPGESRRYILNARNGQNLYVRVGPQGGPMTYQIFNPDRSFLLDQVSSEQEYRGQLWQSGDYVVEVINRTNSVASYSVIMGIE</sequence>
<dbReference type="Pfam" id="PF08239">
    <property type="entry name" value="SH3_3"/>
    <property type="match status" value="1"/>
</dbReference>
<accession>A0A238J4A4</accession>
<dbReference type="OrthoDB" id="964913at2"/>
<evidence type="ECO:0000259" key="2">
    <source>
        <dbReference type="Pfam" id="PF08239"/>
    </source>
</evidence>
<dbReference type="EMBL" id="FXXQ01000017">
    <property type="protein sequence ID" value="SMX25447.1"/>
    <property type="molecule type" value="Genomic_DNA"/>
</dbReference>
<keyword evidence="4" id="KW-1185">Reference proteome</keyword>
<dbReference type="AlphaFoldDB" id="A0A238J4A4"/>
<dbReference type="Proteomes" id="UP000201838">
    <property type="component" value="Unassembled WGS sequence"/>
</dbReference>
<dbReference type="Gene3D" id="2.60.120.380">
    <property type="match status" value="2"/>
</dbReference>
<feature type="domain" description="SH3b" evidence="2">
    <location>
        <begin position="168"/>
        <end position="224"/>
    </location>
</feature>
<dbReference type="Gene3D" id="2.30.30.40">
    <property type="entry name" value="SH3 Domains"/>
    <property type="match status" value="1"/>
</dbReference>
<protein>
    <submittedName>
        <fullName evidence="3">Inhibitor of g-type lysozyme</fullName>
    </submittedName>
</protein>
<reference evidence="3 4" key="1">
    <citation type="submission" date="2017-05" db="EMBL/GenBank/DDBJ databases">
        <authorList>
            <person name="Song R."/>
            <person name="Chenine A.L."/>
            <person name="Ruprecht R.M."/>
        </authorList>
    </citation>
    <scope>NUCLEOTIDE SEQUENCE [LARGE SCALE GENOMIC DNA]</scope>
    <source>
        <strain evidence="3 4">CECT 8489</strain>
    </source>
</reference>
<gene>
    <name evidence="3" type="primary">pliG</name>
    <name evidence="3" type="ORF">BOA8489_03590</name>
</gene>
<evidence type="ECO:0000313" key="3">
    <source>
        <dbReference type="EMBL" id="SMX25447.1"/>
    </source>
</evidence>
<evidence type="ECO:0000256" key="1">
    <source>
        <dbReference type="SAM" id="SignalP"/>
    </source>
</evidence>
<feature type="chain" id="PRO_5012850761" evidence="1">
    <location>
        <begin position="23"/>
        <end position="344"/>
    </location>
</feature>
<dbReference type="RefSeq" id="WP_093975642.1">
    <property type="nucleotide sequence ID" value="NZ_FXXQ01000017.1"/>
</dbReference>
<keyword evidence="1" id="KW-0732">Signal</keyword>
<organism evidence="3 4">
    <name type="scientific">Boseongicola aestuarii</name>
    <dbReference type="NCBI Taxonomy" id="1470561"/>
    <lineage>
        <taxon>Bacteria</taxon>
        <taxon>Pseudomonadati</taxon>
        <taxon>Pseudomonadota</taxon>
        <taxon>Alphaproteobacteria</taxon>
        <taxon>Rhodobacterales</taxon>
        <taxon>Paracoccaceae</taxon>
        <taxon>Boseongicola</taxon>
    </lineage>
</organism>
<name>A0A238J4A4_9RHOB</name>
<dbReference type="InterPro" id="IPR003646">
    <property type="entry name" value="SH3-like_bac-type"/>
</dbReference>